<dbReference type="PANTHER" id="PTHR12877:SF14">
    <property type="entry name" value="RHO GUANINE NUCLEOTIDE EXCHANGE FACTOR 10"/>
    <property type="match status" value="1"/>
</dbReference>
<dbReference type="GO" id="GO:0090307">
    <property type="term" value="P:mitotic spindle assembly"/>
    <property type="evidence" value="ECO:0007669"/>
    <property type="project" value="TreeGrafter"/>
</dbReference>
<keyword evidence="3" id="KW-0344">Guanine-nucleotide releasing factor</keyword>
<dbReference type="InterPro" id="IPR035899">
    <property type="entry name" value="DBL_dom_sf"/>
</dbReference>
<name>A0AAN8QG01_9TELE</name>
<evidence type="ECO:0000256" key="5">
    <source>
        <dbReference type="ARBA" id="ARBA00058240"/>
    </source>
</evidence>
<feature type="region of interest" description="Disordered" evidence="7">
    <location>
        <begin position="107"/>
        <end position="226"/>
    </location>
</feature>
<feature type="compositionally biased region" description="Polar residues" evidence="7">
    <location>
        <begin position="349"/>
        <end position="358"/>
    </location>
</feature>
<dbReference type="GO" id="GO:0030036">
    <property type="term" value="P:actin cytoskeleton organization"/>
    <property type="evidence" value="ECO:0007669"/>
    <property type="project" value="TreeGrafter"/>
</dbReference>
<comment type="function">
    <text evidence="5">May play a role in developmental myelination of peripheral nerves.</text>
</comment>
<evidence type="ECO:0000256" key="4">
    <source>
        <dbReference type="ARBA" id="ARBA00023054"/>
    </source>
</evidence>
<evidence type="ECO:0000313" key="9">
    <source>
        <dbReference type="EMBL" id="KAK6304279.1"/>
    </source>
</evidence>
<feature type="region of interest" description="Disordered" evidence="7">
    <location>
        <begin position="1273"/>
        <end position="1316"/>
    </location>
</feature>
<evidence type="ECO:0000256" key="3">
    <source>
        <dbReference type="ARBA" id="ARBA00022658"/>
    </source>
</evidence>
<organism evidence="9 10">
    <name type="scientific">Coregonus suidteri</name>
    <dbReference type="NCBI Taxonomy" id="861788"/>
    <lineage>
        <taxon>Eukaryota</taxon>
        <taxon>Metazoa</taxon>
        <taxon>Chordata</taxon>
        <taxon>Craniata</taxon>
        <taxon>Vertebrata</taxon>
        <taxon>Euteleostomi</taxon>
        <taxon>Actinopterygii</taxon>
        <taxon>Neopterygii</taxon>
        <taxon>Teleostei</taxon>
        <taxon>Protacanthopterygii</taxon>
        <taxon>Salmoniformes</taxon>
        <taxon>Salmonidae</taxon>
        <taxon>Coregoninae</taxon>
        <taxon>Coregonus</taxon>
    </lineage>
</organism>
<dbReference type="FunFam" id="1.20.900.10:FF:000003">
    <property type="entry name" value="Rho guanine nucleotide exchange factor 10 like"/>
    <property type="match status" value="1"/>
</dbReference>
<keyword evidence="2" id="KW-0597">Phosphoprotein</keyword>
<accession>A0AAN8QG01</accession>
<dbReference type="SUPFAM" id="SSF50978">
    <property type="entry name" value="WD40 repeat-like"/>
    <property type="match status" value="1"/>
</dbReference>
<dbReference type="Pfam" id="PF00621">
    <property type="entry name" value="RhoGEF"/>
    <property type="match status" value="1"/>
</dbReference>
<feature type="compositionally biased region" description="Polar residues" evidence="7">
    <location>
        <begin position="81"/>
        <end position="92"/>
    </location>
</feature>
<dbReference type="Pfam" id="PF19057">
    <property type="entry name" value="PH_19"/>
    <property type="match status" value="1"/>
</dbReference>
<feature type="domain" description="DH" evidence="8">
    <location>
        <begin position="468"/>
        <end position="655"/>
    </location>
</feature>
<dbReference type="GO" id="GO:0051056">
    <property type="term" value="P:regulation of small GTPase mediated signal transduction"/>
    <property type="evidence" value="ECO:0007669"/>
    <property type="project" value="UniProtKB-ARBA"/>
</dbReference>
<evidence type="ECO:0000256" key="1">
    <source>
        <dbReference type="ARBA" id="ARBA00022481"/>
    </source>
</evidence>
<dbReference type="SMART" id="SM00325">
    <property type="entry name" value="RhoGEF"/>
    <property type="match status" value="1"/>
</dbReference>
<dbReference type="GO" id="GO:0051496">
    <property type="term" value="P:positive regulation of stress fiber assembly"/>
    <property type="evidence" value="ECO:0007669"/>
    <property type="project" value="UniProtKB-ARBA"/>
</dbReference>
<gene>
    <name evidence="9" type="ORF">J4Q44_G00248650</name>
</gene>
<proteinExistence type="predicted"/>
<feature type="region of interest" description="Disordered" evidence="7">
    <location>
        <begin position="349"/>
        <end position="390"/>
    </location>
</feature>
<feature type="compositionally biased region" description="Polar residues" evidence="7">
    <location>
        <begin position="183"/>
        <end position="201"/>
    </location>
</feature>
<comment type="caution">
    <text evidence="9">The sequence shown here is derived from an EMBL/GenBank/DDBJ whole genome shotgun (WGS) entry which is preliminary data.</text>
</comment>
<evidence type="ECO:0000256" key="2">
    <source>
        <dbReference type="ARBA" id="ARBA00022553"/>
    </source>
</evidence>
<dbReference type="Proteomes" id="UP001356427">
    <property type="component" value="Unassembled WGS sequence"/>
</dbReference>
<dbReference type="GO" id="GO:0005737">
    <property type="term" value="C:cytoplasm"/>
    <property type="evidence" value="ECO:0007669"/>
    <property type="project" value="UniProtKB-ARBA"/>
</dbReference>
<keyword evidence="10" id="KW-1185">Reference proteome</keyword>
<dbReference type="EMBL" id="JAGTTL010000023">
    <property type="protein sequence ID" value="KAK6304279.1"/>
    <property type="molecule type" value="Genomic_DNA"/>
</dbReference>
<feature type="compositionally biased region" description="Polar residues" evidence="7">
    <location>
        <begin position="165"/>
        <end position="174"/>
    </location>
</feature>
<dbReference type="GO" id="GO:0005085">
    <property type="term" value="F:guanyl-nucleotide exchange factor activity"/>
    <property type="evidence" value="ECO:0007669"/>
    <property type="project" value="UniProtKB-KW"/>
</dbReference>
<feature type="region of interest" description="Disordered" evidence="7">
    <location>
        <begin position="1"/>
        <end position="93"/>
    </location>
</feature>
<evidence type="ECO:0000256" key="6">
    <source>
        <dbReference type="ARBA" id="ARBA00074300"/>
    </source>
</evidence>
<dbReference type="PANTHER" id="PTHR12877">
    <property type="entry name" value="RHO GUANINE NUCLEOTIDE EXCHANGE FACTOR"/>
    <property type="match status" value="1"/>
</dbReference>
<dbReference type="Pfam" id="PF19056">
    <property type="entry name" value="WD40_2"/>
    <property type="match status" value="1"/>
</dbReference>
<reference evidence="9 10" key="1">
    <citation type="submission" date="2021-04" db="EMBL/GenBank/DDBJ databases">
        <authorList>
            <person name="De Guttry C."/>
            <person name="Zahm M."/>
            <person name="Klopp C."/>
            <person name="Cabau C."/>
            <person name="Louis A."/>
            <person name="Berthelot C."/>
            <person name="Parey E."/>
            <person name="Roest Crollius H."/>
            <person name="Montfort J."/>
            <person name="Robinson-Rechavi M."/>
            <person name="Bucao C."/>
            <person name="Bouchez O."/>
            <person name="Gislard M."/>
            <person name="Lluch J."/>
            <person name="Milhes M."/>
            <person name="Lampietro C."/>
            <person name="Lopez Roques C."/>
            <person name="Donnadieu C."/>
            <person name="Braasch I."/>
            <person name="Desvignes T."/>
            <person name="Postlethwait J."/>
            <person name="Bobe J."/>
            <person name="Wedekind C."/>
            <person name="Guiguen Y."/>
        </authorList>
    </citation>
    <scope>NUCLEOTIDE SEQUENCE [LARGE SCALE GENOMIC DNA]</scope>
    <source>
        <strain evidence="9">Cs_M1</strain>
        <tissue evidence="9">Blood</tissue>
    </source>
</reference>
<dbReference type="FunFam" id="2.130.10.10:FF:000340">
    <property type="entry name" value="Rho guanine nucleotide exchange factor (GEF) 10"/>
    <property type="match status" value="1"/>
</dbReference>
<dbReference type="SUPFAM" id="SSF48065">
    <property type="entry name" value="DBL homology domain (DH-domain)"/>
    <property type="match status" value="1"/>
</dbReference>
<feature type="compositionally biased region" description="Basic and acidic residues" evidence="7">
    <location>
        <begin position="205"/>
        <end position="216"/>
    </location>
</feature>
<feature type="compositionally biased region" description="Acidic residues" evidence="7">
    <location>
        <begin position="20"/>
        <end position="40"/>
    </location>
</feature>
<evidence type="ECO:0000259" key="8">
    <source>
        <dbReference type="PROSITE" id="PS50010"/>
    </source>
</evidence>
<dbReference type="InterPro" id="IPR036322">
    <property type="entry name" value="WD40_repeat_dom_sf"/>
</dbReference>
<keyword evidence="1" id="KW-0488">Methylation</keyword>
<dbReference type="InterPro" id="IPR039919">
    <property type="entry name" value="ARHGEF10/ARHGEF17"/>
</dbReference>
<dbReference type="InterPro" id="IPR000219">
    <property type="entry name" value="DH_dom"/>
</dbReference>
<dbReference type="Gene3D" id="1.20.900.10">
    <property type="entry name" value="Dbl homology (DH) domain"/>
    <property type="match status" value="1"/>
</dbReference>
<keyword evidence="4" id="KW-0175">Coiled coil</keyword>
<dbReference type="GO" id="GO:0005813">
    <property type="term" value="C:centrosome"/>
    <property type="evidence" value="ECO:0007669"/>
    <property type="project" value="TreeGrafter"/>
</dbReference>
<sequence>MDIVEDFPPPPPEMLVDEVPYADEEEGEQFEFDDSGDEVPEADRPPPAPPAPDYGAQAQVNGVAPHPELEGADPEPHPEGQPSNPDTITATVAASLPVPVAMATTDTSAVATAEGGQASAVPVPADTDSDLPPPPPPEDSTPVGTDSVDKEVSNDDPPPPPANPRTTSQKNVNPYSVIDITPVQLQQLEQQHGLAPSSSSPVERVGGEGEKEREGEGQDVPPASPPCVPPGYSVPVPCGYATPSGVPLITPAYTTPVIIRHFSVDEDVTAVGTCNTSVDSVFSEEYPAIREEDALSKWVSDPANTAWMENPDEVIYDDVPRENSDSTTEPDEMIYDDVEFGEEGCGSSLDNGWSSSEFESYDEQSDGEGHEENGLPDAFMRGKPSQRKTTHMQKLVKAARDGTKDGLEKTKAAVKRGRSFIKTKTHCHERKSTCFEDEESELFIEVECFNMEPVLCPVPEGLSQQQVVRRCILGSILESEKNYLDSLKRILEQYEKPLSEIEPRLLSDRKLKMTFYRIREILQCHALFQIALACRVAEWDSLEMIGDVFVASFSKSMVLDAYCEYVNNFSTAMAVVRKTCASKPSFQDFLKHRQDTSSDRVTLYGLMMKPIQRFPQFILLLQDMLKNTPVGHNDRLPLQMALTELETLAEKLNEKKRDADQRCEIRHIAKAMNERYLNKLLSNDSRYLIRSDDMVETVYNDRGEVIKTKERRLFLLNDVLMCATPNVQYSVDGSGPLGQKFLLKWSVPLSFVDVVEFGSSEDMGDNSRFNPQPHSGEKVIINAKPNKLYMGPGQLYQDLQNLIHDLSLVNQISSMIGSLKGNYQNVNPTVAHDWVSGLQRLILKKEEEIRAADRCRIQLQLPGKQDKSGRPTYFSAVFNTFSPAIKQSWISNLQMAKLALEEDNLQGWFFAEDDGNQIKKQKHPLLLRQMPVVMSKLQEFKVECAVHNPEPHVNKESTADTPALGHGCVWVASCTNQMGQIAIVAMQNSSPKVTECFNVESRILCMAYVPMEQSTQENGEGNPENNLSLVGKASDIPTVCLGMEEGSIIVYKSSQRSKKVRLQHFFTLDKSTVTSLVHKKQCLYAGLVSGSVAIYSRAQDGSWNSDSPKVLKLGVLPVKAMLAVEEHVWASSGGQVFIISTTTHTVERQLEAHQEEGMVVSHMVVAGVGIWIAFSSGSTLRLFHTETLDHLQDINIATPVHNILAGNHRVSVSSLLVCHGLLLVGTNLGVTVALSVPRLQGIPKVTGRGMVSFHAHNGPVKFLTMAAAVCNRPSGNSDSPGSSPPSQPGDTQDGEKAQASAPPPPGSTPTPAATQGRGVWLGEAGCTSMALQDSLSSSCGSLALSQCSLEHGPEDGAIYDLVNDPARYQRGRRVKEVDVSSLLVVSGGLGHRRVNRKTRQSRQEETVSTIMVWQIPLLNMVKTEGAAVPT</sequence>
<dbReference type="SUPFAM" id="SSF50729">
    <property type="entry name" value="PH domain-like"/>
    <property type="match status" value="1"/>
</dbReference>
<dbReference type="CDD" id="cd00160">
    <property type="entry name" value="RhoGEF"/>
    <property type="match status" value="1"/>
</dbReference>
<evidence type="ECO:0000256" key="7">
    <source>
        <dbReference type="SAM" id="MobiDB-lite"/>
    </source>
</evidence>
<evidence type="ECO:0000313" key="10">
    <source>
        <dbReference type="Proteomes" id="UP001356427"/>
    </source>
</evidence>
<dbReference type="PROSITE" id="PS50010">
    <property type="entry name" value="DH_2"/>
    <property type="match status" value="1"/>
</dbReference>
<protein>
    <recommendedName>
        <fullName evidence="6">Rho guanine nucleotide exchange factor 10</fullName>
    </recommendedName>
</protein>